<keyword evidence="4 13" id="KW-0548">Nucleotidyltransferase</keyword>
<dbReference type="InterPro" id="IPR008921">
    <property type="entry name" value="DNA_pol3_clamp-load_cplx_C"/>
</dbReference>
<organism evidence="13 15">
    <name type="scientific">Coprococcus comes</name>
    <dbReference type="NCBI Taxonomy" id="410072"/>
    <lineage>
        <taxon>Bacteria</taxon>
        <taxon>Bacillati</taxon>
        <taxon>Bacillota</taxon>
        <taxon>Clostridia</taxon>
        <taxon>Lachnospirales</taxon>
        <taxon>Lachnospiraceae</taxon>
        <taxon>Coprococcus</taxon>
    </lineage>
</organism>
<keyword evidence="3 13" id="KW-0808">Transferase</keyword>
<dbReference type="FunFam" id="1.10.8.60:FF:000013">
    <property type="entry name" value="DNA polymerase III subunit gamma/tau"/>
    <property type="match status" value="1"/>
</dbReference>
<dbReference type="Gene3D" id="1.20.272.10">
    <property type="match status" value="1"/>
</dbReference>
<dbReference type="EMBL" id="QRXY01000018">
    <property type="protein sequence ID" value="RGU43934.1"/>
    <property type="molecule type" value="Genomic_DNA"/>
</dbReference>
<evidence type="ECO:0000313" key="14">
    <source>
        <dbReference type="EMBL" id="RGU43934.1"/>
    </source>
</evidence>
<keyword evidence="10" id="KW-0239">DNA-directed DNA polymerase</keyword>
<evidence type="ECO:0000259" key="12">
    <source>
        <dbReference type="SMART" id="SM00382"/>
    </source>
</evidence>
<keyword evidence="7" id="KW-0547">Nucleotide-binding</keyword>
<dbReference type="SMART" id="SM00382">
    <property type="entry name" value="AAA"/>
    <property type="match status" value="1"/>
</dbReference>
<keyword evidence="5" id="KW-0235">DNA replication</keyword>
<dbReference type="Proteomes" id="UP000095727">
    <property type="component" value="Unassembled WGS sequence"/>
</dbReference>
<dbReference type="GO" id="GO:0046872">
    <property type="term" value="F:metal ion binding"/>
    <property type="evidence" value="ECO:0007669"/>
    <property type="project" value="UniProtKB-KW"/>
</dbReference>
<evidence type="ECO:0000313" key="16">
    <source>
        <dbReference type="Proteomes" id="UP000285693"/>
    </source>
</evidence>
<evidence type="ECO:0000256" key="5">
    <source>
        <dbReference type="ARBA" id="ARBA00022705"/>
    </source>
</evidence>
<evidence type="ECO:0000256" key="7">
    <source>
        <dbReference type="ARBA" id="ARBA00022741"/>
    </source>
</evidence>
<keyword evidence="9" id="KW-0067">ATP-binding</keyword>
<protein>
    <recommendedName>
        <fullName evidence="2">DNA-directed DNA polymerase</fullName>
        <ecNumber evidence="2">2.7.7.7</ecNumber>
    </recommendedName>
</protein>
<dbReference type="Gene3D" id="1.10.8.60">
    <property type="match status" value="1"/>
</dbReference>
<dbReference type="SUPFAM" id="SSF48019">
    <property type="entry name" value="post-AAA+ oligomerization domain-like"/>
    <property type="match status" value="1"/>
</dbReference>
<dbReference type="FunFam" id="3.40.50.300:FF:000014">
    <property type="entry name" value="DNA polymerase III subunit gamma/tau"/>
    <property type="match status" value="1"/>
</dbReference>
<gene>
    <name evidence="13" type="primary">dnaX_2</name>
    <name evidence="14" type="ORF">DWW65_13100</name>
    <name evidence="13" type="ORF">ERS852574_03074</name>
</gene>
<dbReference type="Pfam" id="PF22608">
    <property type="entry name" value="DNAX_ATPase_lid"/>
    <property type="match status" value="1"/>
</dbReference>
<name>A0A173UNM5_9FIRM</name>
<dbReference type="EC" id="2.7.7.7" evidence="2"/>
<evidence type="ECO:0000256" key="1">
    <source>
        <dbReference type="ARBA" id="ARBA00006360"/>
    </source>
</evidence>
<evidence type="ECO:0000256" key="11">
    <source>
        <dbReference type="ARBA" id="ARBA00049244"/>
    </source>
</evidence>
<evidence type="ECO:0000313" key="15">
    <source>
        <dbReference type="Proteomes" id="UP000095727"/>
    </source>
</evidence>
<dbReference type="InterPro" id="IPR012763">
    <property type="entry name" value="DNA_pol_III_sug/sutau_N"/>
</dbReference>
<dbReference type="Gene3D" id="3.40.50.300">
    <property type="entry name" value="P-loop containing nucleotide triphosphate hydrolases"/>
    <property type="match status" value="1"/>
</dbReference>
<evidence type="ECO:0000256" key="10">
    <source>
        <dbReference type="ARBA" id="ARBA00022932"/>
    </source>
</evidence>
<dbReference type="GO" id="GO:0005524">
    <property type="term" value="F:ATP binding"/>
    <property type="evidence" value="ECO:0007669"/>
    <property type="project" value="UniProtKB-KW"/>
</dbReference>
<feature type="domain" description="AAA+ ATPase" evidence="12">
    <location>
        <begin position="37"/>
        <end position="179"/>
    </location>
</feature>
<dbReference type="RefSeq" id="WP_055158470.1">
    <property type="nucleotide sequence ID" value="NZ_CYXR01000033.1"/>
</dbReference>
<dbReference type="NCBIfam" id="TIGR02397">
    <property type="entry name" value="dnaX_nterm"/>
    <property type="match status" value="1"/>
</dbReference>
<keyword evidence="6" id="KW-0479">Metal-binding</keyword>
<evidence type="ECO:0000256" key="8">
    <source>
        <dbReference type="ARBA" id="ARBA00022833"/>
    </source>
</evidence>
<dbReference type="GO" id="GO:0003677">
    <property type="term" value="F:DNA binding"/>
    <property type="evidence" value="ECO:0007669"/>
    <property type="project" value="InterPro"/>
</dbReference>
<evidence type="ECO:0000256" key="9">
    <source>
        <dbReference type="ARBA" id="ARBA00022840"/>
    </source>
</evidence>
<dbReference type="InterPro" id="IPR050238">
    <property type="entry name" value="DNA_Rep/Repair_Clamp_Loader"/>
</dbReference>
<accession>A0A173UNM5</accession>
<dbReference type="CDD" id="cd18137">
    <property type="entry name" value="HLD_clamp_pol_III_gamma_tau"/>
    <property type="match status" value="1"/>
</dbReference>
<reference evidence="13 15" key="1">
    <citation type="submission" date="2015-09" db="EMBL/GenBank/DDBJ databases">
        <authorList>
            <consortium name="Pathogen Informatics"/>
        </authorList>
    </citation>
    <scope>NUCLEOTIDE SEQUENCE [LARGE SCALE GENOMIC DNA]</scope>
    <source>
        <strain evidence="13 15">2789STDY5834962</strain>
    </source>
</reference>
<dbReference type="GO" id="GO:0006261">
    <property type="term" value="P:DNA-templated DNA replication"/>
    <property type="evidence" value="ECO:0007669"/>
    <property type="project" value="TreeGrafter"/>
</dbReference>
<dbReference type="EMBL" id="CYXR01000033">
    <property type="protein sequence ID" value="CUN15946.1"/>
    <property type="molecule type" value="Genomic_DNA"/>
</dbReference>
<dbReference type="GO" id="GO:0009360">
    <property type="term" value="C:DNA polymerase III complex"/>
    <property type="evidence" value="ECO:0007669"/>
    <property type="project" value="InterPro"/>
</dbReference>
<evidence type="ECO:0000256" key="2">
    <source>
        <dbReference type="ARBA" id="ARBA00012417"/>
    </source>
</evidence>
<dbReference type="Proteomes" id="UP000285693">
    <property type="component" value="Unassembled WGS sequence"/>
</dbReference>
<dbReference type="Pfam" id="PF12169">
    <property type="entry name" value="DNA_pol3_gamma3"/>
    <property type="match status" value="1"/>
</dbReference>
<dbReference type="CDD" id="cd00009">
    <property type="entry name" value="AAA"/>
    <property type="match status" value="1"/>
</dbReference>
<proteinExistence type="inferred from homology"/>
<dbReference type="AlphaFoldDB" id="A0A173UNM5"/>
<dbReference type="InterPro" id="IPR027417">
    <property type="entry name" value="P-loop_NTPase"/>
</dbReference>
<reference evidence="14 16" key="2">
    <citation type="submission" date="2018-08" db="EMBL/GenBank/DDBJ databases">
        <title>A genome reference for cultivated species of the human gut microbiota.</title>
        <authorList>
            <person name="Zou Y."/>
            <person name="Xue W."/>
            <person name="Luo G."/>
        </authorList>
    </citation>
    <scope>NUCLEOTIDE SEQUENCE [LARGE SCALE GENOMIC DNA]</scope>
    <source>
        <strain evidence="14 16">AF16-31</strain>
    </source>
</reference>
<keyword evidence="8" id="KW-0862">Zinc</keyword>
<dbReference type="NCBIfam" id="NF004046">
    <property type="entry name" value="PRK05563.1"/>
    <property type="match status" value="1"/>
</dbReference>
<dbReference type="PANTHER" id="PTHR11669:SF0">
    <property type="entry name" value="PROTEIN STICHEL-LIKE 2"/>
    <property type="match status" value="1"/>
</dbReference>
<comment type="catalytic activity">
    <reaction evidence="11">
        <text>DNA(n) + a 2'-deoxyribonucleoside 5'-triphosphate = DNA(n+1) + diphosphate</text>
        <dbReference type="Rhea" id="RHEA:22508"/>
        <dbReference type="Rhea" id="RHEA-COMP:17339"/>
        <dbReference type="Rhea" id="RHEA-COMP:17340"/>
        <dbReference type="ChEBI" id="CHEBI:33019"/>
        <dbReference type="ChEBI" id="CHEBI:61560"/>
        <dbReference type="ChEBI" id="CHEBI:173112"/>
        <dbReference type="EC" id="2.7.7.7"/>
    </reaction>
</comment>
<sequence length="522" mass="59109">MSYTALYRKFRPAEFEDVKGQDHIITTLKNQIKADRIGHAYLFCGTRGTGKTTVAKIFAKAVNCEHPVDGSPCGECTMCKNIAAGTSMNVIEIDAASNNGVDNIREIREEVSYRPTEGRYKVYIIDEVHMLSIGAFNALLKTLEEPPEYVIFILATTEAHKIPITILSRCQRYDFKRITIDTIAARLDELMKKEQVEVEEKAIRYIAKAADGSMRDALSLLDQCIAFYLGQKLTYDHVLEVLGAVDTDVFSRLLRQIISQDVGKVLATVEELVMQGRELTQLAADFTWYLRNLLLVKTSDNMEDVLDVSTENLAQLKEEAQMIESGVLLRYIRIFSELTNQLKYATQKRVLLEVTLIKLCKPQMESTKDSLLDRIRALEKQVEEGSFAVAQPQERVVYVNGEAPKPQPKPQLPKALKEDIKQVTSNFRKIANEASGMLRGYLKQARLSVDNQDRLLIVLPDEISASVVGSEEHKQELKDLIEKKIGKTVEIDVRQVENGRHFEDSFVDIEKVINMEITIEDE</sequence>
<comment type="similarity">
    <text evidence="1">Belongs to the DnaX/STICHEL family.</text>
</comment>
<evidence type="ECO:0000256" key="4">
    <source>
        <dbReference type="ARBA" id="ARBA00022695"/>
    </source>
</evidence>
<dbReference type="InterPro" id="IPR003593">
    <property type="entry name" value="AAA+_ATPase"/>
</dbReference>
<dbReference type="SUPFAM" id="SSF52540">
    <property type="entry name" value="P-loop containing nucleoside triphosphate hydrolases"/>
    <property type="match status" value="1"/>
</dbReference>
<dbReference type="InterPro" id="IPR045085">
    <property type="entry name" value="HLD_clamp_pol_III_gamma_tau"/>
</dbReference>
<evidence type="ECO:0000313" key="13">
    <source>
        <dbReference type="EMBL" id="CUN15946.1"/>
    </source>
</evidence>
<dbReference type="GO" id="GO:0003887">
    <property type="term" value="F:DNA-directed DNA polymerase activity"/>
    <property type="evidence" value="ECO:0007669"/>
    <property type="project" value="UniProtKB-KW"/>
</dbReference>
<evidence type="ECO:0000256" key="6">
    <source>
        <dbReference type="ARBA" id="ARBA00022723"/>
    </source>
</evidence>
<dbReference type="PANTHER" id="PTHR11669">
    <property type="entry name" value="REPLICATION FACTOR C / DNA POLYMERASE III GAMMA-TAU SUBUNIT"/>
    <property type="match status" value="1"/>
</dbReference>
<dbReference type="InterPro" id="IPR022754">
    <property type="entry name" value="DNA_pol_III_gamma-3"/>
</dbReference>
<dbReference type="Pfam" id="PF13177">
    <property type="entry name" value="DNA_pol3_delta2"/>
    <property type="match status" value="1"/>
</dbReference>
<evidence type="ECO:0000256" key="3">
    <source>
        <dbReference type="ARBA" id="ARBA00022679"/>
    </source>
</evidence>